<evidence type="ECO:0000256" key="1">
    <source>
        <dbReference type="SAM" id="MobiDB-lite"/>
    </source>
</evidence>
<protein>
    <recommendedName>
        <fullName evidence="5">DUF4283 domain-containing protein</fullName>
    </recommendedName>
</protein>
<feature type="compositionally biased region" description="Basic and acidic residues" evidence="1">
    <location>
        <begin position="227"/>
        <end position="247"/>
    </location>
</feature>
<name>A0A8S9J0F8_BRACR</name>
<dbReference type="InterPro" id="IPR036691">
    <property type="entry name" value="Endo/exonu/phosph_ase_sf"/>
</dbReference>
<dbReference type="InterPro" id="IPR025558">
    <property type="entry name" value="DUF4283"/>
</dbReference>
<dbReference type="PANTHER" id="PTHR31286">
    <property type="entry name" value="GLYCINE-RICH CELL WALL STRUCTURAL PROTEIN 1.8-LIKE"/>
    <property type="match status" value="1"/>
</dbReference>
<dbReference type="Pfam" id="PF03372">
    <property type="entry name" value="Exo_endo_phos"/>
    <property type="match status" value="1"/>
</dbReference>
<feature type="domain" description="DUF4283" evidence="3">
    <location>
        <begin position="31"/>
        <end position="112"/>
    </location>
</feature>
<feature type="region of interest" description="Disordered" evidence="1">
    <location>
        <begin position="752"/>
        <end position="774"/>
    </location>
</feature>
<organism evidence="4">
    <name type="scientific">Brassica cretica</name>
    <name type="common">Mustard</name>
    <dbReference type="NCBI Taxonomy" id="69181"/>
    <lineage>
        <taxon>Eukaryota</taxon>
        <taxon>Viridiplantae</taxon>
        <taxon>Streptophyta</taxon>
        <taxon>Embryophyta</taxon>
        <taxon>Tracheophyta</taxon>
        <taxon>Spermatophyta</taxon>
        <taxon>Magnoliopsida</taxon>
        <taxon>eudicotyledons</taxon>
        <taxon>Gunneridae</taxon>
        <taxon>Pentapetalae</taxon>
        <taxon>rosids</taxon>
        <taxon>malvids</taxon>
        <taxon>Brassicales</taxon>
        <taxon>Brassicaceae</taxon>
        <taxon>Brassiceae</taxon>
        <taxon>Brassica</taxon>
    </lineage>
</organism>
<gene>
    <name evidence="4" type="ORF">F2Q70_00006190</name>
</gene>
<feature type="compositionally biased region" description="Polar residues" evidence="1">
    <location>
        <begin position="262"/>
        <end position="286"/>
    </location>
</feature>
<dbReference type="EMBL" id="QGKY02001015">
    <property type="protein sequence ID" value="KAF2575554.1"/>
    <property type="molecule type" value="Genomic_DNA"/>
</dbReference>
<dbReference type="InterPro" id="IPR005135">
    <property type="entry name" value="Endo/exonuclease/phosphatase"/>
</dbReference>
<feature type="region of interest" description="Disordered" evidence="1">
    <location>
        <begin position="227"/>
        <end position="356"/>
    </location>
</feature>
<reference evidence="4" key="1">
    <citation type="submission" date="2019-12" db="EMBL/GenBank/DDBJ databases">
        <title>Genome sequencing and annotation of Brassica cretica.</title>
        <authorList>
            <person name="Studholme D.J."/>
            <person name="Sarris P.F."/>
        </authorList>
    </citation>
    <scope>NUCLEOTIDE SEQUENCE</scope>
    <source>
        <strain evidence="4">PFS-102/07</strain>
        <tissue evidence="4">Leaf</tissue>
    </source>
</reference>
<feature type="compositionally biased region" description="Polar residues" evidence="1">
    <location>
        <begin position="321"/>
        <end position="332"/>
    </location>
</feature>
<dbReference type="PANTHER" id="PTHR31286:SF90">
    <property type="entry name" value="DUF4283 DOMAIN-CONTAINING PROTEIN"/>
    <property type="match status" value="1"/>
</dbReference>
<dbReference type="AlphaFoldDB" id="A0A8S9J0F8"/>
<dbReference type="InterPro" id="IPR040256">
    <property type="entry name" value="At4g02000-like"/>
</dbReference>
<evidence type="ECO:0000259" key="3">
    <source>
        <dbReference type="Pfam" id="PF14111"/>
    </source>
</evidence>
<dbReference type="Pfam" id="PF14111">
    <property type="entry name" value="DUF4283"/>
    <property type="match status" value="1"/>
</dbReference>
<feature type="domain" description="Endonuclease/exonuclease/phosphatase" evidence="2">
    <location>
        <begin position="515"/>
        <end position="686"/>
    </location>
</feature>
<feature type="compositionally biased region" description="Basic and acidic residues" evidence="1">
    <location>
        <begin position="754"/>
        <end position="774"/>
    </location>
</feature>
<comment type="caution">
    <text evidence="4">The sequence shown here is derived from an EMBL/GenBank/DDBJ whole genome shotgun (WGS) entry which is preliminary data.</text>
</comment>
<dbReference type="GO" id="GO:0003824">
    <property type="term" value="F:catalytic activity"/>
    <property type="evidence" value="ECO:0007669"/>
    <property type="project" value="InterPro"/>
</dbReference>
<evidence type="ECO:0008006" key="5">
    <source>
        <dbReference type="Google" id="ProtNLM"/>
    </source>
</evidence>
<dbReference type="Gene3D" id="3.60.10.10">
    <property type="entry name" value="Endonuclease/exonuclease/phosphatase"/>
    <property type="match status" value="1"/>
</dbReference>
<proteinExistence type="predicted"/>
<sequence>MSLKRLAPATLAPSGRPRVVIPDSVFKKGAEIHQDFIICYFNGKSPPFNQIQSVFNYMWGKGKRLEIHNNPLNRNVIVRIQSAYLRQKILEKNIWYVGDSMFHTAQWNSNHSMSTPPLKAIQIWAHLTGVPLDLRYDEELSLVAGLVGEPKETDEFTKNMVSLTVSHVKVEVDLTLPLPPVVEFERESGEVVEVQVHYPWVPPTCSHCHELGHILRNCLTYTPPISEKEKEKGKEKASTSKHNETPKPNKTTKNTHPPPSDFTPSKASRNNQKRYQAVSKTPSEKTQISVPIPQEPPEIVPTLPSSSLIQQLLSLPPDPSNSHAASNTFSSPDPTPRPSLKCSRSSPILSPPESASANPFSELQTLTFSGLPPLTLTFQPLFLLNVQKPLFGALLETHIKDPSLSPILAKICPRWKFLSNHLSDPDGRIVLIWKDPLIVQPLSQSRQHLTCLITIPNLPPLYYTAVYASNLSEERADLWNELLQNQSTYDLESKTHIKDPSLSPILAKICPRWKFLSNHLSDPDGRIVLIWKDPLIVQPLSQSRQHLTCLITIPNLPPLYYTAVYASNLSEERADLWNELLQNQSTYDLESSNWVVGGDLNQILFPVEHSNPTVDFTDNLMYQAQDCFLQAGLFDLRYLGPCHTWTNNQPDSPIAKKLDRLLVNNNTLSAYPHAVASFLPQDFSDHTPCLLNLALSLPKTGTYPYKFQNYLTKHPGIPLSLCVRPSLLASSHSHLSGMVWKLAQSCGYPGAVHPNDDDPNSYRDKKDDVQTQCK</sequence>
<accession>A0A8S9J0F8</accession>
<feature type="compositionally biased region" description="Low complexity" evidence="1">
    <location>
        <begin position="300"/>
        <end position="315"/>
    </location>
</feature>
<evidence type="ECO:0000313" key="4">
    <source>
        <dbReference type="EMBL" id="KAF2575554.1"/>
    </source>
</evidence>
<feature type="compositionally biased region" description="Polar residues" evidence="1">
    <location>
        <begin position="342"/>
        <end position="356"/>
    </location>
</feature>
<evidence type="ECO:0000259" key="2">
    <source>
        <dbReference type="Pfam" id="PF03372"/>
    </source>
</evidence>
<dbReference type="SUPFAM" id="SSF56219">
    <property type="entry name" value="DNase I-like"/>
    <property type="match status" value="1"/>
</dbReference>